<evidence type="ECO:0000256" key="6">
    <source>
        <dbReference type="ARBA" id="ARBA00022475"/>
    </source>
</evidence>
<keyword evidence="5 12" id="KW-0813">Transport</keyword>
<evidence type="ECO:0000256" key="1">
    <source>
        <dbReference type="ARBA" id="ARBA00002442"/>
    </source>
</evidence>
<keyword evidence="15" id="KW-1185">Reference proteome</keyword>
<evidence type="ECO:0000313" key="14">
    <source>
        <dbReference type="EMBL" id="SAK78479.1"/>
    </source>
</evidence>
<dbReference type="EMBL" id="FCOE02000017">
    <property type="protein sequence ID" value="SAK78479.1"/>
    <property type="molecule type" value="Genomic_DNA"/>
</dbReference>
<dbReference type="InterPro" id="IPR003544">
    <property type="entry name" value="Cyt_c_biogenesis_CcmB"/>
</dbReference>
<feature type="transmembrane region" description="Helical" evidence="13">
    <location>
        <begin position="195"/>
        <end position="217"/>
    </location>
</feature>
<comment type="similarity">
    <text evidence="3 12">Belongs to the CcmB/CycW/HelB family.</text>
</comment>
<dbReference type="OrthoDB" id="9799895at2"/>
<accession>A0A158C845</accession>
<dbReference type="PRINTS" id="PR01414">
    <property type="entry name" value="CCMBBIOGNSIS"/>
</dbReference>
<comment type="subcellular location">
    <subcellularLocation>
        <location evidence="2">Cell inner membrane</location>
        <topology evidence="2">Multi-pass membrane protein</topology>
    </subcellularLocation>
</comment>
<dbReference type="PANTHER" id="PTHR30070:SF1">
    <property type="entry name" value="CYTOCHROME C BIOGENESIS B-RELATED"/>
    <property type="match status" value="1"/>
</dbReference>
<dbReference type="NCBIfam" id="TIGR01190">
    <property type="entry name" value="ccmB"/>
    <property type="match status" value="1"/>
</dbReference>
<dbReference type="STRING" id="1777141.AWB80_04781"/>
<organism evidence="14 15">
    <name type="scientific">Caballeronia pedi</name>
    <dbReference type="NCBI Taxonomy" id="1777141"/>
    <lineage>
        <taxon>Bacteria</taxon>
        <taxon>Pseudomonadati</taxon>
        <taxon>Pseudomonadota</taxon>
        <taxon>Betaproteobacteria</taxon>
        <taxon>Burkholderiales</taxon>
        <taxon>Burkholderiaceae</taxon>
        <taxon>Caballeronia</taxon>
    </lineage>
</organism>
<feature type="transmembrane region" description="Helical" evidence="13">
    <location>
        <begin position="90"/>
        <end position="116"/>
    </location>
</feature>
<dbReference type="GO" id="GO:1903607">
    <property type="term" value="P:cytochrome c biosynthetic process"/>
    <property type="evidence" value="ECO:0007669"/>
    <property type="project" value="TreeGrafter"/>
</dbReference>
<evidence type="ECO:0000313" key="15">
    <source>
        <dbReference type="Proteomes" id="UP000054911"/>
    </source>
</evidence>
<sequence length="222" mass="23016">MIALTLQVIRRELILNWRSRTVTLSVLLFFVLASSLFPLGIGPDPTLLHAIAPGVLWVTALFAALLSAGQLFSNDFASGALEQMLLSPQPLAGIVLGKIVAHWITTGLALVVLAPVVALEYGLDARTIVMLMASLLIGTPLLSLIGSMGAALTLGVRGGSVVLALLILPLYVPVLVFGVGAASPAASAAWANANFSLLAAALCVALWLCPWASAAALRISME</sequence>
<keyword evidence="9 12" id="KW-0201">Cytochrome c-type biogenesis</keyword>
<evidence type="ECO:0000256" key="8">
    <source>
        <dbReference type="ARBA" id="ARBA00022692"/>
    </source>
</evidence>
<evidence type="ECO:0000256" key="11">
    <source>
        <dbReference type="ARBA" id="ARBA00023136"/>
    </source>
</evidence>
<gene>
    <name evidence="14" type="primary">ccmB</name>
    <name evidence="14" type="ORF">AWB80_04781</name>
</gene>
<keyword evidence="8 13" id="KW-0812">Transmembrane</keyword>
<protein>
    <recommendedName>
        <fullName evidence="4 12">Heme exporter protein B</fullName>
    </recommendedName>
</protein>
<dbReference type="PANTHER" id="PTHR30070">
    <property type="entry name" value="HEME EXPORTER PROTEIN B"/>
    <property type="match status" value="1"/>
</dbReference>
<dbReference type="GO" id="GO:0017004">
    <property type="term" value="P:cytochrome complex assembly"/>
    <property type="evidence" value="ECO:0007669"/>
    <property type="project" value="UniProtKB-KW"/>
</dbReference>
<dbReference type="GO" id="GO:0005886">
    <property type="term" value="C:plasma membrane"/>
    <property type="evidence" value="ECO:0007669"/>
    <property type="project" value="UniProtKB-SubCell"/>
</dbReference>
<evidence type="ECO:0000256" key="13">
    <source>
        <dbReference type="SAM" id="Phobius"/>
    </source>
</evidence>
<evidence type="ECO:0000256" key="2">
    <source>
        <dbReference type="ARBA" id="ARBA00004429"/>
    </source>
</evidence>
<feature type="transmembrane region" description="Helical" evidence="13">
    <location>
        <begin position="161"/>
        <end position="183"/>
    </location>
</feature>
<evidence type="ECO:0000256" key="4">
    <source>
        <dbReference type="ARBA" id="ARBA00016452"/>
    </source>
</evidence>
<evidence type="ECO:0000256" key="12">
    <source>
        <dbReference type="PIRNR" id="PIRNR002764"/>
    </source>
</evidence>
<dbReference type="RefSeq" id="WP_061177159.1">
    <property type="nucleotide sequence ID" value="NZ_FCOE02000017.1"/>
</dbReference>
<dbReference type="Proteomes" id="UP000054911">
    <property type="component" value="Unassembled WGS sequence"/>
</dbReference>
<evidence type="ECO:0000256" key="5">
    <source>
        <dbReference type="ARBA" id="ARBA00022448"/>
    </source>
</evidence>
<keyword evidence="7 12" id="KW-0997">Cell inner membrane</keyword>
<keyword evidence="6 12" id="KW-1003">Cell membrane</keyword>
<dbReference type="Pfam" id="PF03379">
    <property type="entry name" value="CcmB"/>
    <property type="match status" value="1"/>
</dbReference>
<keyword evidence="11 12" id="KW-0472">Membrane</keyword>
<evidence type="ECO:0000256" key="7">
    <source>
        <dbReference type="ARBA" id="ARBA00022519"/>
    </source>
</evidence>
<keyword evidence="10 13" id="KW-1133">Transmembrane helix</keyword>
<feature type="transmembrane region" description="Helical" evidence="13">
    <location>
        <begin position="47"/>
        <end position="69"/>
    </location>
</feature>
<dbReference type="AlphaFoldDB" id="A0A158C845"/>
<comment type="function">
    <text evidence="1 12">Required for the export of heme to the periplasm for the biogenesis of c-type cytochromes.</text>
</comment>
<dbReference type="InterPro" id="IPR026031">
    <property type="entry name" value="Cyt_c_CcmB_bac"/>
</dbReference>
<reference evidence="14" key="1">
    <citation type="submission" date="2016-01" db="EMBL/GenBank/DDBJ databases">
        <authorList>
            <person name="Peeters C."/>
        </authorList>
    </citation>
    <scope>NUCLEOTIDE SEQUENCE [LARGE SCALE GENOMIC DNA]</scope>
    <source>
        <strain evidence="14">LMG 29323</strain>
    </source>
</reference>
<proteinExistence type="inferred from homology"/>
<evidence type="ECO:0000256" key="3">
    <source>
        <dbReference type="ARBA" id="ARBA00010544"/>
    </source>
</evidence>
<name>A0A158C845_9BURK</name>
<feature type="transmembrane region" description="Helical" evidence="13">
    <location>
        <begin position="128"/>
        <end position="154"/>
    </location>
</feature>
<dbReference type="PIRSF" id="PIRSF002764">
    <property type="entry name" value="CcmB"/>
    <property type="match status" value="1"/>
</dbReference>
<comment type="caution">
    <text evidence="14">The sequence shown here is derived from an EMBL/GenBank/DDBJ whole genome shotgun (WGS) entry which is preliminary data.</text>
</comment>
<feature type="transmembrane region" description="Helical" evidence="13">
    <location>
        <begin position="21"/>
        <end position="41"/>
    </location>
</feature>
<dbReference type="GO" id="GO:0015232">
    <property type="term" value="F:heme transmembrane transporter activity"/>
    <property type="evidence" value="ECO:0007669"/>
    <property type="project" value="InterPro"/>
</dbReference>
<evidence type="ECO:0000256" key="9">
    <source>
        <dbReference type="ARBA" id="ARBA00022748"/>
    </source>
</evidence>
<evidence type="ECO:0000256" key="10">
    <source>
        <dbReference type="ARBA" id="ARBA00022989"/>
    </source>
</evidence>